<feature type="compositionally biased region" description="Acidic residues" evidence="12">
    <location>
        <begin position="1"/>
        <end position="11"/>
    </location>
</feature>
<dbReference type="InterPro" id="IPR036388">
    <property type="entry name" value="WH-like_DNA-bd_sf"/>
</dbReference>
<feature type="compositionally biased region" description="Acidic residues" evidence="12">
    <location>
        <begin position="20"/>
        <end position="29"/>
    </location>
</feature>
<dbReference type="Proteomes" id="UP001642464">
    <property type="component" value="Unassembled WGS sequence"/>
</dbReference>
<evidence type="ECO:0000256" key="5">
    <source>
        <dbReference type="ARBA" id="ARBA00022741"/>
    </source>
</evidence>
<dbReference type="Gene3D" id="3.40.50.300">
    <property type="entry name" value="P-loop containing nucleotide triphosphate hydrolases"/>
    <property type="match status" value="1"/>
</dbReference>
<evidence type="ECO:0000313" key="14">
    <source>
        <dbReference type="EMBL" id="CAK9021727.1"/>
    </source>
</evidence>
<dbReference type="EC" id="3.6.4.12" evidence="3"/>
<dbReference type="PROSITE" id="PS00847">
    <property type="entry name" value="MCM_1"/>
    <property type="match status" value="1"/>
</dbReference>
<dbReference type="Gene3D" id="3.30.1640.10">
    <property type="entry name" value="mini-chromosome maintenance (MCM) complex, chain A, domain 1"/>
    <property type="match status" value="1"/>
</dbReference>
<dbReference type="PRINTS" id="PR01660">
    <property type="entry name" value="MCMPROTEIN4"/>
</dbReference>
<accession>A0ABP0K6E3</accession>
<proteinExistence type="inferred from homology"/>
<dbReference type="EMBL" id="CAXAMM010009903">
    <property type="protein sequence ID" value="CAK9021727.1"/>
    <property type="molecule type" value="Genomic_DNA"/>
</dbReference>
<gene>
    <name evidence="14" type="ORF">SCF082_LOCUS15470</name>
</gene>
<dbReference type="PANTHER" id="PTHR11630">
    <property type="entry name" value="DNA REPLICATION LICENSING FACTOR MCM FAMILY MEMBER"/>
    <property type="match status" value="1"/>
</dbReference>
<dbReference type="InterPro" id="IPR027417">
    <property type="entry name" value="P-loop_NTPase"/>
</dbReference>
<dbReference type="Pfam" id="PF00493">
    <property type="entry name" value="MCM"/>
    <property type="match status" value="1"/>
</dbReference>
<evidence type="ECO:0000256" key="3">
    <source>
        <dbReference type="ARBA" id="ARBA00012551"/>
    </source>
</evidence>
<keyword evidence="9 11" id="KW-0238">DNA-binding</keyword>
<dbReference type="InterPro" id="IPR012340">
    <property type="entry name" value="NA-bd_OB-fold"/>
</dbReference>
<keyword evidence="5 11" id="KW-0547">Nucleotide-binding</keyword>
<evidence type="ECO:0000256" key="10">
    <source>
        <dbReference type="ARBA" id="ARBA00023242"/>
    </source>
</evidence>
<dbReference type="Pfam" id="PF14551">
    <property type="entry name" value="MCM_N"/>
    <property type="match status" value="1"/>
</dbReference>
<dbReference type="InterPro" id="IPR027925">
    <property type="entry name" value="MCM_N"/>
</dbReference>
<dbReference type="InterPro" id="IPR008047">
    <property type="entry name" value="MCM_4"/>
</dbReference>
<evidence type="ECO:0000256" key="11">
    <source>
        <dbReference type="RuleBase" id="RU004070"/>
    </source>
</evidence>
<feature type="compositionally biased region" description="Acidic residues" evidence="12">
    <location>
        <begin position="239"/>
        <end position="248"/>
    </location>
</feature>
<dbReference type="SUPFAM" id="SSF52540">
    <property type="entry name" value="P-loop containing nucleoside triphosphate hydrolases"/>
    <property type="match status" value="1"/>
</dbReference>
<comment type="subcellular location">
    <subcellularLocation>
        <location evidence="1">Nucleus</location>
    </subcellularLocation>
</comment>
<dbReference type="PROSITE" id="PS50051">
    <property type="entry name" value="MCM_2"/>
    <property type="match status" value="1"/>
</dbReference>
<evidence type="ECO:0000256" key="7">
    <source>
        <dbReference type="ARBA" id="ARBA00022806"/>
    </source>
</evidence>
<comment type="similarity">
    <text evidence="2 11">Belongs to the MCM family.</text>
</comment>
<evidence type="ECO:0000256" key="6">
    <source>
        <dbReference type="ARBA" id="ARBA00022801"/>
    </source>
</evidence>
<name>A0ABP0K6E3_9DINO</name>
<evidence type="ECO:0000256" key="4">
    <source>
        <dbReference type="ARBA" id="ARBA00022705"/>
    </source>
</evidence>
<dbReference type="InterPro" id="IPR001208">
    <property type="entry name" value="MCM_dom"/>
</dbReference>
<evidence type="ECO:0000259" key="13">
    <source>
        <dbReference type="PROSITE" id="PS50051"/>
    </source>
</evidence>
<reference evidence="14 15" key="1">
    <citation type="submission" date="2024-02" db="EMBL/GenBank/DDBJ databases">
        <authorList>
            <person name="Chen Y."/>
            <person name="Shah S."/>
            <person name="Dougan E. K."/>
            <person name="Thang M."/>
            <person name="Chan C."/>
        </authorList>
    </citation>
    <scope>NUCLEOTIDE SEQUENCE [LARGE SCALE GENOMIC DNA]</scope>
</reference>
<dbReference type="PANTHER" id="PTHR11630:SF66">
    <property type="entry name" value="DNA REPLICATION LICENSING FACTOR MCM4"/>
    <property type="match status" value="1"/>
</dbReference>
<organism evidence="14 15">
    <name type="scientific">Durusdinium trenchii</name>
    <dbReference type="NCBI Taxonomy" id="1381693"/>
    <lineage>
        <taxon>Eukaryota</taxon>
        <taxon>Sar</taxon>
        <taxon>Alveolata</taxon>
        <taxon>Dinophyceae</taxon>
        <taxon>Suessiales</taxon>
        <taxon>Symbiodiniaceae</taxon>
        <taxon>Durusdinium</taxon>
    </lineage>
</organism>
<dbReference type="Pfam" id="PF17855">
    <property type="entry name" value="MCM_lid"/>
    <property type="match status" value="1"/>
</dbReference>
<dbReference type="Gene3D" id="2.40.50.140">
    <property type="entry name" value="Nucleic acid-binding proteins"/>
    <property type="match status" value="1"/>
</dbReference>
<evidence type="ECO:0000256" key="9">
    <source>
        <dbReference type="ARBA" id="ARBA00023125"/>
    </source>
</evidence>
<feature type="compositionally biased region" description="Polar residues" evidence="12">
    <location>
        <begin position="135"/>
        <end position="160"/>
    </location>
</feature>
<sequence length="1054" mass="116025">MSDAGDLDSVMDEERRSSAEEESSEEESSGSDGEGGFATSRLAPPGQTFVESAPWGDDESESDEESDDAEDQTAKQPKEKKAKPSAPRTLDDVFGGEDFGSPFARRARALANVPRGDLGPGRKEVLQPKPKTPQRRPSNAAATSDGTPPRQQEQVQTLAATPQRVVAPTPQRSTGTMDMHDTLAYDDDDDDDEMVQRSSDNDHDMDEGYPAAQNVDGSLVDVGPMVGAGGSGGGGDPGGNDDDDEDEDARGGDDHGNGNAGGGGGNNNNNDEDDNGSAQNDRDLVNQGFIYGTNLSIDESLAFFKSFLCEFKLPGQNEAHFTRELRNMEVSGALNVEIDCKFLEDHSDQSRQLYRQLVKYPQETIAIFDLGLHEVFGEIHGEEALRDLETTGKRIQVRTYNLHRISRMRGLDPENIDEMVALRGMIIRVSPIIPDLKQAFFRCTLCNFEIAVLIDQGVIAEPKKCDGCNTRSVMTMIHNRSIFTDKQMIKLQEAPENIPEGETPHTISVYAYDNLVDVAKPGDRVEVTGVYRAVATRRHPARRTLHSIYKTYVDVLHFQKIDKGANAMMGRNRHVAVVDGPEVADPDTAHLAGAPGTSGLANQVGDEQQQEEQVLTAEEQLEEFREMSQDPDLYDKLAHSVAPSIWELDDIKKGVLLLLFGGTNKEVEQQVGATTKSTHRMRSRGEINILLCGDPGTSKSQILGYVHKLAPRGIYTSGKGSSAVGLTAYISRDPDTKELILESGALVLSDRGVCCIDEFDKMSDTTRAILHECMEQQTISIAKAGIIATLNARTSILASANPKESRYNPRMSMTQNIDLVPTLLSRFDLIYLVLDKPDRVTDRRLARHLVKLYFRDPGTQRTTIDQKKLRKYIAYCRNNVFPVIGQAAVRRLVQGYVDMRQLGAMGGKKTVSATPRQLESLVRLAEAHAKIRMATEVSESDVDEAIRLMHVATQKSAMDPRTGTIDMDVITTGRSVEERERTEQFAQELLGILQKHYPGRSAKVKRLHTDLKNLTGDETILEDDVKAAIVDLASKKSVFYNKMNGDVRELSATA</sequence>
<feature type="region of interest" description="Disordered" evidence="12">
    <location>
        <begin position="1"/>
        <end position="281"/>
    </location>
</feature>
<feature type="compositionally biased region" description="Acidic residues" evidence="12">
    <location>
        <begin position="56"/>
        <end position="71"/>
    </location>
</feature>
<keyword evidence="4" id="KW-0235">DNA replication</keyword>
<evidence type="ECO:0000256" key="12">
    <source>
        <dbReference type="SAM" id="MobiDB-lite"/>
    </source>
</evidence>
<evidence type="ECO:0000256" key="1">
    <source>
        <dbReference type="ARBA" id="ARBA00004123"/>
    </source>
</evidence>
<comment type="caution">
    <text evidence="14">The sequence shown here is derived from an EMBL/GenBank/DDBJ whole genome shotgun (WGS) entry which is preliminary data.</text>
</comment>
<keyword evidence="6" id="KW-0378">Hydrolase</keyword>
<keyword evidence="15" id="KW-1185">Reference proteome</keyword>
<protein>
    <recommendedName>
        <fullName evidence="3">DNA helicase</fullName>
        <ecNumber evidence="3">3.6.4.12</ecNumber>
    </recommendedName>
</protein>
<feature type="compositionally biased region" description="Gly residues" evidence="12">
    <location>
        <begin position="226"/>
        <end position="238"/>
    </location>
</feature>
<feature type="domain" description="MCM C-terminal AAA(+) ATPase" evidence="13">
    <location>
        <begin position="633"/>
        <end position="849"/>
    </location>
</feature>
<dbReference type="PRINTS" id="PR01657">
    <property type="entry name" value="MCMFAMILY"/>
</dbReference>
<dbReference type="Gene3D" id="2.20.28.10">
    <property type="match status" value="1"/>
</dbReference>
<dbReference type="Pfam" id="PF17207">
    <property type="entry name" value="MCM_OB"/>
    <property type="match status" value="1"/>
</dbReference>
<dbReference type="SUPFAM" id="SSF50249">
    <property type="entry name" value="Nucleic acid-binding proteins"/>
    <property type="match status" value="1"/>
</dbReference>
<dbReference type="SMART" id="SM00350">
    <property type="entry name" value="MCM"/>
    <property type="match status" value="1"/>
</dbReference>
<dbReference type="Gene3D" id="1.10.10.10">
    <property type="entry name" value="Winged helix-like DNA-binding domain superfamily/Winged helix DNA-binding domain"/>
    <property type="match status" value="1"/>
</dbReference>
<dbReference type="InterPro" id="IPR041562">
    <property type="entry name" value="MCM_lid"/>
</dbReference>
<evidence type="ECO:0000256" key="2">
    <source>
        <dbReference type="ARBA" id="ARBA00008010"/>
    </source>
</evidence>
<dbReference type="InterPro" id="IPR031327">
    <property type="entry name" value="MCM"/>
</dbReference>
<dbReference type="CDD" id="cd17755">
    <property type="entry name" value="MCM4"/>
    <property type="match status" value="1"/>
</dbReference>
<keyword evidence="8 11" id="KW-0067">ATP-binding</keyword>
<keyword evidence="7" id="KW-0347">Helicase</keyword>
<evidence type="ECO:0000313" key="15">
    <source>
        <dbReference type="Proteomes" id="UP001642464"/>
    </source>
</evidence>
<dbReference type="InterPro" id="IPR033762">
    <property type="entry name" value="MCM_OB"/>
</dbReference>
<evidence type="ECO:0000256" key="8">
    <source>
        <dbReference type="ARBA" id="ARBA00022840"/>
    </source>
</evidence>
<dbReference type="InterPro" id="IPR018525">
    <property type="entry name" value="MCM_CS"/>
</dbReference>
<keyword evidence="10" id="KW-0539">Nucleus</keyword>
<feature type="compositionally biased region" description="Acidic residues" evidence="12">
    <location>
        <begin position="184"/>
        <end position="193"/>
    </location>
</feature>